<dbReference type="HOGENOM" id="CLU_127055_1_0_4"/>
<feature type="transmembrane region" description="Helical" evidence="1">
    <location>
        <begin position="37"/>
        <end position="56"/>
    </location>
</feature>
<evidence type="ECO:0000313" key="3">
    <source>
        <dbReference type="Proteomes" id="UP000061135"/>
    </source>
</evidence>
<protein>
    <recommendedName>
        <fullName evidence="4">SxtJ</fullName>
    </recommendedName>
</protein>
<feature type="transmembrane region" description="Helical" evidence="1">
    <location>
        <begin position="14"/>
        <end position="30"/>
    </location>
</feature>
<evidence type="ECO:0000256" key="1">
    <source>
        <dbReference type="SAM" id="Phobius"/>
    </source>
</evidence>
<sequence>MLETQNNFKKNRDFGYLFGLISFAFFVFFYQKNAYFLCLLAFFFATTFALAAVLWPQSLTPLSRAWYLLGEILGKIVSPIILALIFYGLLTPIALITKLLGRDELRLKRNLSKVSYWIEREPEILPRDKFKNQF</sequence>
<dbReference type="Pfam" id="PF19588">
    <property type="entry name" value="SxtJ"/>
    <property type="match status" value="1"/>
</dbReference>
<organism evidence="2 3">
    <name type="scientific">Polynucleobacter duraquae</name>
    <dbReference type="NCBI Taxonomy" id="1835254"/>
    <lineage>
        <taxon>Bacteria</taxon>
        <taxon>Pseudomonadati</taxon>
        <taxon>Pseudomonadota</taxon>
        <taxon>Betaproteobacteria</taxon>
        <taxon>Burkholderiales</taxon>
        <taxon>Burkholderiaceae</taxon>
        <taxon>Polynucleobacter</taxon>
    </lineage>
</organism>
<dbReference type="PATRIC" id="fig|576611.7.peg.316"/>
<dbReference type="OrthoDB" id="9156190at2"/>
<keyword evidence="1" id="KW-0812">Transmembrane</keyword>
<dbReference type="EMBL" id="CP007501">
    <property type="protein sequence ID" value="AKD24647.1"/>
    <property type="molecule type" value="Genomic_DNA"/>
</dbReference>
<keyword evidence="3" id="KW-1185">Reference proteome</keyword>
<dbReference type="Proteomes" id="UP000061135">
    <property type="component" value="Chromosome"/>
</dbReference>
<proteinExistence type="predicted"/>
<name>A0A0E3ZL16_9BURK</name>
<dbReference type="KEGG" id="pdq:CL55_00003140"/>
<dbReference type="STRING" id="1835254.CL55_00003140"/>
<evidence type="ECO:0000313" key="2">
    <source>
        <dbReference type="EMBL" id="AKD24647.1"/>
    </source>
</evidence>
<gene>
    <name evidence="2" type="ORF">CL55_00003140</name>
</gene>
<evidence type="ECO:0008006" key="4">
    <source>
        <dbReference type="Google" id="ProtNLM"/>
    </source>
</evidence>
<keyword evidence="1" id="KW-0472">Membrane</keyword>
<dbReference type="RefSeq" id="WP_046329580.1">
    <property type="nucleotide sequence ID" value="NZ_CP007501.1"/>
</dbReference>
<feature type="transmembrane region" description="Helical" evidence="1">
    <location>
        <begin position="76"/>
        <end position="100"/>
    </location>
</feature>
<reference evidence="2 3" key="1">
    <citation type="submission" date="2014-03" db="EMBL/GenBank/DDBJ databases">
        <title>Genome of Polynucleobacter strain MWH-MoK4.</title>
        <authorList>
            <person name="Hahn M.W."/>
        </authorList>
    </citation>
    <scope>NUCLEOTIDE SEQUENCE [LARGE SCALE GENOMIC DNA]</scope>
    <source>
        <strain evidence="2 3">MWH-MoK4</strain>
    </source>
</reference>
<dbReference type="AlphaFoldDB" id="A0A0E3ZL16"/>
<dbReference type="InterPro" id="IPR045781">
    <property type="entry name" value="SxtJ"/>
</dbReference>
<accession>A0A0E3ZL16</accession>
<keyword evidence="1" id="KW-1133">Transmembrane helix</keyword>